<evidence type="ECO:0000313" key="3">
    <source>
        <dbReference type="Proteomes" id="UP000494106"/>
    </source>
</evidence>
<evidence type="ECO:0000313" key="2">
    <source>
        <dbReference type="EMBL" id="CAB3241917.1"/>
    </source>
</evidence>
<feature type="compositionally biased region" description="Polar residues" evidence="1">
    <location>
        <begin position="424"/>
        <end position="433"/>
    </location>
</feature>
<comment type="caution">
    <text evidence="2">The sequence shown here is derived from an EMBL/GenBank/DDBJ whole genome shotgun (WGS) entry which is preliminary data.</text>
</comment>
<name>A0A8S1A972_ARCPL</name>
<accession>A0A8S1A972</accession>
<feature type="compositionally biased region" description="Basic residues" evidence="1">
    <location>
        <begin position="434"/>
        <end position="455"/>
    </location>
</feature>
<dbReference type="Proteomes" id="UP000494106">
    <property type="component" value="Unassembled WGS sequence"/>
</dbReference>
<gene>
    <name evidence="2" type="ORF">APLA_LOCUS8898</name>
</gene>
<feature type="region of interest" description="Disordered" evidence="1">
    <location>
        <begin position="1"/>
        <end position="58"/>
    </location>
</feature>
<protein>
    <submittedName>
        <fullName evidence="2">Uncharacterized protein</fullName>
    </submittedName>
</protein>
<feature type="compositionally biased region" description="Low complexity" evidence="1">
    <location>
        <begin position="1"/>
        <end position="13"/>
    </location>
</feature>
<dbReference type="EMBL" id="CADEBC010000511">
    <property type="protein sequence ID" value="CAB3241917.1"/>
    <property type="molecule type" value="Genomic_DNA"/>
</dbReference>
<sequence>MSSAKTTTASSEADIAFPAVLKGSQKQRVPPPVPPRGSPKAKRGGGNTQASSLDTKGDYPNLSISVSDIPPQTPITSSDDDFCFYGHDFIFKEPIACRIPPCVSESSVTITKLAASNMFLDYVEEPDSTTKRSYPDKALIDQTDMMAKFNIDNTLIKHLDTGDDDDTSLTESSSEERTVMQELNNFTKKAKGGQSKSPSRFIKDVVSHIGDKLSRKSLTNLDSSTEKVSVYNVNSSDLIIAAKSLKKVTNTDKPKMLPIHKVNTDTKVDKNDSKSGIISGLTKKLNFNQSKKEKNLLQEKKAKPTVEIRSYGMTHGLTKDEVICHKKAKTKIDMFQKHIWNAQTDSDSSIRSSFSSSQDSKRSENIIDVQVLVKETKKIFEPIEYTNGSLTSIDKNHFSPATTTVKPVFSKVIGGNVHEKIKQFSETPLTKTPNKPRQKKRGSLKSKSDKKRIMKVKKDVEEML</sequence>
<reference evidence="2 3" key="1">
    <citation type="submission" date="2020-04" db="EMBL/GenBank/DDBJ databases">
        <authorList>
            <person name="Wallbank WR R."/>
            <person name="Pardo Diaz C."/>
            <person name="Kozak K."/>
            <person name="Martin S."/>
            <person name="Jiggins C."/>
            <person name="Moest M."/>
            <person name="Warren A I."/>
            <person name="Byers J.R.P. K."/>
            <person name="Montejo-Kovacevich G."/>
            <person name="Yen C E."/>
        </authorList>
    </citation>
    <scope>NUCLEOTIDE SEQUENCE [LARGE SCALE GENOMIC DNA]</scope>
</reference>
<keyword evidence="3" id="KW-1185">Reference proteome</keyword>
<evidence type="ECO:0000256" key="1">
    <source>
        <dbReference type="SAM" id="MobiDB-lite"/>
    </source>
</evidence>
<dbReference type="AlphaFoldDB" id="A0A8S1A972"/>
<dbReference type="OrthoDB" id="7451722at2759"/>
<proteinExistence type="predicted"/>
<feature type="region of interest" description="Disordered" evidence="1">
    <location>
        <begin position="423"/>
        <end position="464"/>
    </location>
</feature>
<organism evidence="2 3">
    <name type="scientific">Arctia plantaginis</name>
    <name type="common">Wood tiger moth</name>
    <name type="synonym">Phalaena plantaginis</name>
    <dbReference type="NCBI Taxonomy" id="874455"/>
    <lineage>
        <taxon>Eukaryota</taxon>
        <taxon>Metazoa</taxon>
        <taxon>Ecdysozoa</taxon>
        <taxon>Arthropoda</taxon>
        <taxon>Hexapoda</taxon>
        <taxon>Insecta</taxon>
        <taxon>Pterygota</taxon>
        <taxon>Neoptera</taxon>
        <taxon>Endopterygota</taxon>
        <taxon>Lepidoptera</taxon>
        <taxon>Glossata</taxon>
        <taxon>Ditrysia</taxon>
        <taxon>Noctuoidea</taxon>
        <taxon>Erebidae</taxon>
        <taxon>Arctiinae</taxon>
        <taxon>Arctia</taxon>
    </lineage>
</organism>